<proteinExistence type="predicted"/>
<evidence type="ECO:0000256" key="1">
    <source>
        <dbReference type="ARBA" id="ARBA00004141"/>
    </source>
</evidence>
<dbReference type="SUPFAM" id="SSF53448">
    <property type="entry name" value="Nucleotide-diphospho-sugar transferases"/>
    <property type="match status" value="1"/>
</dbReference>
<keyword evidence="6 7" id="KW-0472">Membrane</keyword>
<keyword evidence="10" id="KW-1185">Reference proteome</keyword>
<keyword evidence="2" id="KW-0328">Glycosyltransferase</keyword>
<gene>
    <name evidence="9" type="primary">ykoT</name>
    <name evidence="9" type="ORF">PACILC2_31180</name>
</gene>
<comment type="caution">
    <text evidence="9">The sequence shown here is derived from an EMBL/GenBank/DDBJ whole genome shotgun (WGS) entry which is preliminary data.</text>
</comment>
<keyword evidence="4 7" id="KW-0812">Transmembrane</keyword>
<dbReference type="CDD" id="cd04187">
    <property type="entry name" value="DPM1_like_bac"/>
    <property type="match status" value="1"/>
</dbReference>
<feature type="transmembrane region" description="Helical" evidence="7">
    <location>
        <begin position="274"/>
        <end position="298"/>
    </location>
</feature>
<organism evidence="9 10">
    <name type="scientific">Paenibacillus cisolokensis</name>
    <dbReference type="NCBI Taxonomy" id="1658519"/>
    <lineage>
        <taxon>Bacteria</taxon>
        <taxon>Bacillati</taxon>
        <taxon>Bacillota</taxon>
        <taxon>Bacilli</taxon>
        <taxon>Bacillales</taxon>
        <taxon>Paenibacillaceae</taxon>
        <taxon>Paenibacillus</taxon>
    </lineage>
</organism>
<dbReference type="Proteomes" id="UP000680304">
    <property type="component" value="Unassembled WGS sequence"/>
</dbReference>
<evidence type="ECO:0000313" key="9">
    <source>
        <dbReference type="EMBL" id="GIQ64550.1"/>
    </source>
</evidence>
<keyword evidence="5 7" id="KW-1133">Transmembrane helix</keyword>
<evidence type="ECO:0000256" key="3">
    <source>
        <dbReference type="ARBA" id="ARBA00022679"/>
    </source>
</evidence>
<dbReference type="RefSeq" id="WP_213529202.1">
    <property type="nucleotide sequence ID" value="NZ_BOVJ01000100.1"/>
</dbReference>
<evidence type="ECO:0000256" key="4">
    <source>
        <dbReference type="ARBA" id="ARBA00022692"/>
    </source>
</evidence>
<reference evidence="9 10" key="1">
    <citation type="submission" date="2021-04" db="EMBL/GenBank/DDBJ databases">
        <title>Draft genome sequence of Paenibacillus cisolokensis, LC2-13A.</title>
        <authorList>
            <person name="Uke A."/>
            <person name="Chhe C."/>
            <person name="Baramee S."/>
            <person name="Kosugi A."/>
        </authorList>
    </citation>
    <scope>NUCLEOTIDE SEQUENCE [LARGE SCALE GENOMIC DNA]</scope>
    <source>
        <strain evidence="9 10">LC2-13A</strain>
    </source>
</reference>
<feature type="domain" description="Glycosyltransferase 2-like" evidence="8">
    <location>
        <begin position="11"/>
        <end position="178"/>
    </location>
</feature>
<feature type="transmembrane region" description="Helical" evidence="7">
    <location>
        <begin position="241"/>
        <end position="262"/>
    </location>
</feature>
<protein>
    <submittedName>
        <fullName evidence="9">Glycosyltransferase YkoT</fullName>
    </submittedName>
</protein>
<name>A0ABQ4N8Q2_9BACL</name>
<evidence type="ECO:0000256" key="7">
    <source>
        <dbReference type="SAM" id="Phobius"/>
    </source>
</evidence>
<evidence type="ECO:0000256" key="5">
    <source>
        <dbReference type="ARBA" id="ARBA00022989"/>
    </source>
</evidence>
<dbReference type="PANTHER" id="PTHR48090:SF1">
    <property type="entry name" value="PROPHAGE BACTOPRENOL GLUCOSYL TRANSFERASE HOMOLOG"/>
    <property type="match status" value="1"/>
</dbReference>
<dbReference type="InterPro" id="IPR001173">
    <property type="entry name" value="Glyco_trans_2-like"/>
</dbReference>
<keyword evidence="3" id="KW-0808">Transferase</keyword>
<dbReference type="InterPro" id="IPR050256">
    <property type="entry name" value="Glycosyltransferase_2"/>
</dbReference>
<evidence type="ECO:0000256" key="2">
    <source>
        <dbReference type="ARBA" id="ARBA00022676"/>
    </source>
</evidence>
<dbReference type="EMBL" id="BOVJ01000100">
    <property type="protein sequence ID" value="GIQ64550.1"/>
    <property type="molecule type" value="Genomic_DNA"/>
</dbReference>
<evidence type="ECO:0000313" key="10">
    <source>
        <dbReference type="Proteomes" id="UP000680304"/>
    </source>
</evidence>
<dbReference type="InterPro" id="IPR029044">
    <property type="entry name" value="Nucleotide-diphossugar_trans"/>
</dbReference>
<evidence type="ECO:0000256" key="6">
    <source>
        <dbReference type="ARBA" id="ARBA00023136"/>
    </source>
</evidence>
<dbReference type="Pfam" id="PF00535">
    <property type="entry name" value="Glycos_transf_2"/>
    <property type="match status" value="1"/>
</dbReference>
<sequence length="338" mass="38052">MDLRSGPRLAIVSPCYNEEEVLPETIMRLSGLLTELMDEKLVAPDSFLLFVDDGSSDRTWPLIVESRRHNPLVHGLKLARNAGHQQALVAGLMSVRDRIDCAVTIDADLQDDPAIIREFVKKYKEGCDIVYGVRRSRATDTFFKRTTAIGFYRLMEWMGVNIVFNHADFRLMSKRAIDSLERFKEVNLFLRGIVPSIGFRSASVYYDRTERFAGTSKYPLRKMIAFALDGITSFSIRPIRLVTLAGFIVFLASLTAAVYALISKFTGNAVSGWTSLIVSIWLLGGIQLLALGLIGEYIGKIYKETKRRPLYIVETLLLPEGQEAAAPETMRLTERMRG</sequence>
<evidence type="ECO:0000259" key="8">
    <source>
        <dbReference type="Pfam" id="PF00535"/>
    </source>
</evidence>
<comment type="subcellular location">
    <subcellularLocation>
        <location evidence="1">Membrane</location>
        <topology evidence="1">Multi-pass membrane protein</topology>
    </subcellularLocation>
</comment>
<dbReference type="PANTHER" id="PTHR48090">
    <property type="entry name" value="UNDECAPRENYL-PHOSPHATE 4-DEOXY-4-FORMAMIDO-L-ARABINOSE TRANSFERASE-RELATED"/>
    <property type="match status" value="1"/>
</dbReference>
<dbReference type="Gene3D" id="3.90.550.10">
    <property type="entry name" value="Spore Coat Polysaccharide Biosynthesis Protein SpsA, Chain A"/>
    <property type="match status" value="1"/>
</dbReference>
<accession>A0ABQ4N8Q2</accession>